<dbReference type="Proteomes" id="UP000309997">
    <property type="component" value="Unassembled WGS sequence"/>
</dbReference>
<reference evidence="1 2" key="1">
    <citation type="journal article" date="2024" name="Plant Biotechnol. J.">
        <title>Genome and CRISPR/Cas9 system of a widespread forest tree (Populus alba) in the world.</title>
        <authorList>
            <person name="Liu Y.J."/>
            <person name="Jiang P.F."/>
            <person name="Han X.M."/>
            <person name="Li X.Y."/>
            <person name="Wang H.M."/>
            <person name="Wang Y.J."/>
            <person name="Wang X.X."/>
            <person name="Zeng Q.Y."/>
        </authorList>
    </citation>
    <scope>NUCLEOTIDE SEQUENCE [LARGE SCALE GENOMIC DNA]</scope>
    <source>
        <strain evidence="2">cv. PAL-ZL1</strain>
    </source>
</reference>
<protein>
    <submittedName>
        <fullName evidence="1">Uncharacterized protein</fullName>
    </submittedName>
</protein>
<name>A0ACC4CCP3_POPAL</name>
<comment type="caution">
    <text evidence="1">The sequence shown here is derived from an EMBL/GenBank/DDBJ whole genome shotgun (WGS) entry which is preliminary data.</text>
</comment>
<gene>
    <name evidence="1" type="ORF">D5086_011044</name>
</gene>
<evidence type="ECO:0000313" key="2">
    <source>
        <dbReference type="Proteomes" id="UP000309997"/>
    </source>
</evidence>
<proteinExistence type="predicted"/>
<organism evidence="1 2">
    <name type="scientific">Populus alba</name>
    <name type="common">White poplar</name>
    <dbReference type="NCBI Taxonomy" id="43335"/>
    <lineage>
        <taxon>Eukaryota</taxon>
        <taxon>Viridiplantae</taxon>
        <taxon>Streptophyta</taxon>
        <taxon>Embryophyta</taxon>
        <taxon>Tracheophyta</taxon>
        <taxon>Spermatophyta</taxon>
        <taxon>Magnoliopsida</taxon>
        <taxon>eudicotyledons</taxon>
        <taxon>Gunneridae</taxon>
        <taxon>Pentapetalae</taxon>
        <taxon>rosids</taxon>
        <taxon>fabids</taxon>
        <taxon>Malpighiales</taxon>
        <taxon>Salicaceae</taxon>
        <taxon>Saliceae</taxon>
        <taxon>Populus</taxon>
    </lineage>
</organism>
<accession>A0ACC4CCP3</accession>
<evidence type="ECO:0000313" key="1">
    <source>
        <dbReference type="EMBL" id="KAL3592404.1"/>
    </source>
</evidence>
<keyword evidence="2" id="KW-1185">Reference proteome</keyword>
<sequence length="150" mass="16649">MNSMKLWAEMRNIRPCQNKSLSTCSCLDLALWVVAHTDISSITFLVSDDVKFRASNPAEMDNSMVSSTYIVPLAICIGDQIECAPQKHSDQRLDKNVIASPVFLEPPPDLAVGPHYKLVVGRRITPLRTLSSLESLDRDLAFGSVFPIFL</sequence>
<dbReference type="EMBL" id="RCHU02000005">
    <property type="protein sequence ID" value="KAL3592404.1"/>
    <property type="molecule type" value="Genomic_DNA"/>
</dbReference>